<evidence type="ECO:0000313" key="4">
    <source>
        <dbReference type="Proteomes" id="UP000612055"/>
    </source>
</evidence>
<dbReference type="OrthoDB" id="4062651at2759"/>
<evidence type="ECO:0000256" key="1">
    <source>
        <dbReference type="SAM" id="MobiDB-lite"/>
    </source>
</evidence>
<dbReference type="InterPro" id="IPR000719">
    <property type="entry name" value="Prot_kinase_dom"/>
</dbReference>
<dbReference type="AlphaFoldDB" id="A0A835Y184"/>
<evidence type="ECO:0000259" key="2">
    <source>
        <dbReference type="PROSITE" id="PS50011"/>
    </source>
</evidence>
<sequence length="303" mass="33513">MGKSVQKEVPWSAITDKPGAMTERPPAAGGFGEVYQATYNSHTPVALKRLTNGCPEDLRREFAFMRSLPPHDHITALYGITTDPSTRQQWLVMAWYPLDLHRLFMRPAEHGGPLSLGKKLEIAVELAEMDNVLLTSDFHVRITDFGLSRVVALGGVVNTVGGLGHVLWLALELQAFRGTKPAYTNSVDVYGWGVIFCQLISTLHHRIYKILAPELITPGEGDDWETWHEQLNHRQLADPESLWQLPALLLERLPDHLEPMPPALSEAALGLAGDCLSLEPGERPGMGEVVRRARALLRETAGG</sequence>
<gene>
    <name evidence="3" type="ORF">HYH03_012279</name>
</gene>
<protein>
    <recommendedName>
        <fullName evidence="2">Protein kinase domain-containing protein</fullName>
    </recommendedName>
</protein>
<keyword evidence="4" id="KW-1185">Reference proteome</keyword>
<dbReference type="PANTHER" id="PTHR44329:SF261">
    <property type="entry name" value="ZINC FINGER CONTAINING PROTEIN KINASE-RELATED"/>
    <property type="match status" value="1"/>
</dbReference>
<dbReference type="GO" id="GO:0005524">
    <property type="term" value="F:ATP binding"/>
    <property type="evidence" value="ECO:0007669"/>
    <property type="project" value="InterPro"/>
</dbReference>
<dbReference type="InterPro" id="IPR011009">
    <property type="entry name" value="Kinase-like_dom_sf"/>
</dbReference>
<dbReference type="PROSITE" id="PS50011">
    <property type="entry name" value="PROTEIN_KINASE_DOM"/>
    <property type="match status" value="1"/>
</dbReference>
<evidence type="ECO:0000313" key="3">
    <source>
        <dbReference type="EMBL" id="KAG2489259.1"/>
    </source>
</evidence>
<reference evidence="3" key="1">
    <citation type="journal article" date="2020" name="bioRxiv">
        <title>Comparative genomics of Chlamydomonas.</title>
        <authorList>
            <person name="Craig R.J."/>
            <person name="Hasan A.R."/>
            <person name="Ness R.W."/>
            <person name="Keightley P.D."/>
        </authorList>
    </citation>
    <scope>NUCLEOTIDE SEQUENCE</scope>
    <source>
        <strain evidence="3">CCAP 11/70</strain>
    </source>
</reference>
<accession>A0A835Y184</accession>
<organism evidence="3 4">
    <name type="scientific">Edaphochlamys debaryana</name>
    <dbReference type="NCBI Taxonomy" id="47281"/>
    <lineage>
        <taxon>Eukaryota</taxon>
        <taxon>Viridiplantae</taxon>
        <taxon>Chlorophyta</taxon>
        <taxon>core chlorophytes</taxon>
        <taxon>Chlorophyceae</taxon>
        <taxon>CS clade</taxon>
        <taxon>Chlamydomonadales</taxon>
        <taxon>Chlamydomonadales incertae sedis</taxon>
        <taxon>Edaphochlamys</taxon>
    </lineage>
</organism>
<dbReference type="InterPro" id="IPR001245">
    <property type="entry name" value="Ser-Thr/Tyr_kinase_cat_dom"/>
</dbReference>
<dbReference type="InterPro" id="IPR051681">
    <property type="entry name" value="Ser/Thr_Kinases-Pseudokinases"/>
</dbReference>
<dbReference type="Pfam" id="PF07714">
    <property type="entry name" value="PK_Tyr_Ser-Thr"/>
    <property type="match status" value="1"/>
</dbReference>
<feature type="region of interest" description="Disordered" evidence="1">
    <location>
        <begin position="1"/>
        <end position="27"/>
    </location>
</feature>
<name>A0A835Y184_9CHLO</name>
<dbReference type="GO" id="GO:0004674">
    <property type="term" value="F:protein serine/threonine kinase activity"/>
    <property type="evidence" value="ECO:0007669"/>
    <property type="project" value="TreeGrafter"/>
</dbReference>
<feature type="domain" description="Protein kinase" evidence="2">
    <location>
        <begin position="20"/>
        <end position="297"/>
    </location>
</feature>
<dbReference type="EMBL" id="JAEHOE010000075">
    <property type="protein sequence ID" value="KAG2489259.1"/>
    <property type="molecule type" value="Genomic_DNA"/>
</dbReference>
<dbReference type="Gene3D" id="1.10.510.10">
    <property type="entry name" value="Transferase(Phosphotransferase) domain 1"/>
    <property type="match status" value="2"/>
</dbReference>
<dbReference type="Proteomes" id="UP000612055">
    <property type="component" value="Unassembled WGS sequence"/>
</dbReference>
<comment type="caution">
    <text evidence="3">The sequence shown here is derived from an EMBL/GenBank/DDBJ whole genome shotgun (WGS) entry which is preliminary data.</text>
</comment>
<proteinExistence type="predicted"/>
<dbReference type="SUPFAM" id="SSF56112">
    <property type="entry name" value="Protein kinase-like (PK-like)"/>
    <property type="match status" value="1"/>
</dbReference>
<dbReference type="PANTHER" id="PTHR44329">
    <property type="entry name" value="SERINE/THREONINE-PROTEIN KINASE TNNI3K-RELATED"/>
    <property type="match status" value="1"/>
</dbReference>